<dbReference type="SMR" id="A0A379I931"/>
<dbReference type="Gene3D" id="3.30.450.80">
    <property type="entry name" value="Transcription factor LuxR-like, autoinducer-binding domain"/>
    <property type="match status" value="1"/>
</dbReference>
<dbReference type="KEGG" id="pfn:HZ99_23350"/>
<dbReference type="PANTHER" id="PTHR44688">
    <property type="entry name" value="DNA-BINDING TRANSCRIPTIONAL ACTIVATOR DEVR_DOSR"/>
    <property type="match status" value="1"/>
</dbReference>
<protein>
    <submittedName>
        <fullName evidence="5">Transcriptional regulator LasR</fullName>
    </submittedName>
</protein>
<dbReference type="GO" id="GO:0006355">
    <property type="term" value="P:regulation of DNA-templated transcription"/>
    <property type="evidence" value="ECO:0007669"/>
    <property type="project" value="InterPro"/>
</dbReference>
<dbReference type="InterPro" id="IPR000792">
    <property type="entry name" value="Tscrpt_reg_LuxR_C"/>
</dbReference>
<evidence type="ECO:0000256" key="3">
    <source>
        <dbReference type="ARBA" id="ARBA00023163"/>
    </source>
</evidence>
<dbReference type="SUPFAM" id="SSF75516">
    <property type="entry name" value="Pheromone-binding domain of LuxR-like quorum-sensing transcription factors"/>
    <property type="match status" value="1"/>
</dbReference>
<dbReference type="InterPro" id="IPR036388">
    <property type="entry name" value="WH-like_DNA-bd_sf"/>
</dbReference>
<dbReference type="AlphaFoldDB" id="A0A379I931"/>
<keyword evidence="2" id="KW-0238">DNA-binding</keyword>
<evidence type="ECO:0000256" key="1">
    <source>
        <dbReference type="ARBA" id="ARBA00023015"/>
    </source>
</evidence>
<dbReference type="Pfam" id="PF03472">
    <property type="entry name" value="Autoind_bind"/>
    <property type="match status" value="1"/>
</dbReference>
<dbReference type="InterPro" id="IPR036693">
    <property type="entry name" value="TF_LuxR_autoind-bd_dom_sf"/>
</dbReference>
<dbReference type="SUPFAM" id="SSF46894">
    <property type="entry name" value="C-terminal effector domain of the bipartite response regulators"/>
    <property type="match status" value="1"/>
</dbReference>
<organism evidence="5 6">
    <name type="scientific">Pseudomonas fluorescens</name>
    <dbReference type="NCBI Taxonomy" id="294"/>
    <lineage>
        <taxon>Bacteria</taxon>
        <taxon>Pseudomonadati</taxon>
        <taxon>Pseudomonadota</taxon>
        <taxon>Gammaproteobacteria</taxon>
        <taxon>Pseudomonadales</taxon>
        <taxon>Pseudomonadaceae</taxon>
        <taxon>Pseudomonas</taxon>
    </lineage>
</organism>
<dbReference type="GO" id="GO:0003677">
    <property type="term" value="F:DNA binding"/>
    <property type="evidence" value="ECO:0007669"/>
    <property type="project" value="UniProtKB-KW"/>
</dbReference>
<dbReference type="InterPro" id="IPR005143">
    <property type="entry name" value="TF_LuxR_autoind-bd_dom"/>
</dbReference>
<proteinExistence type="predicted"/>
<gene>
    <name evidence="5" type="primary">lasR_1</name>
    <name evidence="5" type="ORF">NCTC10392_01240</name>
</gene>
<dbReference type="Pfam" id="PF00196">
    <property type="entry name" value="GerE"/>
    <property type="match status" value="1"/>
</dbReference>
<keyword evidence="3" id="KW-0804">Transcription</keyword>
<evidence type="ECO:0000259" key="4">
    <source>
        <dbReference type="PROSITE" id="PS50043"/>
    </source>
</evidence>
<dbReference type="PROSITE" id="PS50043">
    <property type="entry name" value="HTH_LUXR_2"/>
    <property type="match status" value="1"/>
</dbReference>
<evidence type="ECO:0000313" key="5">
    <source>
        <dbReference type="EMBL" id="SUD29308.1"/>
    </source>
</evidence>
<name>A0A379I931_PSEFL</name>
<reference evidence="5 6" key="1">
    <citation type="submission" date="2018-06" db="EMBL/GenBank/DDBJ databases">
        <authorList>
            <consortium name="Pathogen Informatics"/>
            <person name="Doyle S."/>
        </authorList>
    </citation>
    <scope>NUCLEOTIDE SEQUENCE [LARGE SCALE GENOMIC DNA]</scope>
    <source>
        <strain evidence="5 6">NCTC10392</strain>
    </source>
</reference>
<dbReference type="RefSeq" id="WP_038446274.1">
    <property type="nucleotide sequence ID" value="NZ_CP008896.1"/>
</dbReference>
<dbReference type="Proteomes" id="UP000255125">
    <property type="component" value="Unassembled WGS sequence"/>
</dbReference>
<dbReference type="PROSITE" id="PS00622">
    <property type="entry name" value="HTH_LUXR_1"/>
    <property type="match status" value="1"/>
</dbReference>
<evidence type="ECO:0000256" key="2">
    <source>
        <dbReference type="ARBA" id="ARBA00023125"/>
    </source>
</evidence>
<dbReference type="SMART" id="SM00421">
    <property type="entry name" value="HTH_LUXR"/>
    <property type="match status" value="1"/>
</dbReference>
<dbReference type="Gene3D" id="1.10.10.10">
    <property type="entry name" value="Winged helix-like DNA-binding domain superfamily/Winged helix DNA-binding domain"/>
    <property type="match status" value="1"/>
</dbReference>
<dbReference type="PANTHER" id="PTHR44688:SF16">
    <property type="entry name" value="DNA-BINDING TRANSCRIPTIONAL ACTIVATOR DEVR_DOSR"/>
    <property type="match status" value="1"/>
</dbReference>
<dbReference type="OrthoDB" id="9774661at2"/>
<sequence>MDFIDELVRLNGLETQEQWFSAIEKMNDKYGFSKVLIGLLPKYDAELSAAMIVSNYPMAWRNRYDQLRYATIDPVVIYSFQNVRPVVWDESLYCTPRQREFREEASAYGLSRGITFPLHGPQGQFGTFSLAVDAQDIAGTSRHINAMIPKLSILKDVILQSALDSSSKLTGAKVISLTTREKEILKWCAVGKSSWDISRICGCSEANINYHFASINTKFGVASRRAAAVKAVSLGLISL</sequence>
<accession>A0A379I931</accession>
<evidence type="ECO:0000313" key="6">
    <source>
        <dbReference type="Proteomes" id="UP000255125"/>
    </source>
</evidence>
<keyword evidence="1" id="KW-0805">Transcription regulation</keyword>
<dbReference type="InterPro" id="IPR016032">
    <property type="entry name" value="Sig_transdc_resp-reg_C-effctor"/>
</dbReference>
<feature type="domain" description="HTH luxR-type" evidence="4">
    <location>
        <begin position="170"/>
        <end position="235"/>
    </location>
</feature>
<dbReference type="EMBL" id="UGUS01000002">
    <property type="protein sequence ID" value="SUD29308.1"/>
    <property type="molecule type" value="Genomic_DNA"/>
</dbReference>
<dbReference type="CDD" id="cd06170">
    <property type="entry name" value="LuxR_C_like"/>
    <property type="match status" value="1"/>
</dbReference>